<dbReference type="Gene3D" id="2.40.50.100">
    <property type="match status" value="1"/>
</dbReference>
<gene>
    <name evidence="5" type="ORF">DKG74_05555</name>
</gene>
<dbReference type="GO" id="GO:0015847">
    <property type="term" value="P:putrescine transport"/>
    <property type="evidence" value="ECO:0007669"/>
    <property type="project" value="UniProtKB-ARBA"/>
</dbReference>
<name>A0A317EDW2_9PROT</name>
<accession>A0A317EDW2</accession>
<keyword evidence="3 5" id="KW-0067">ATP-binding</keyword>
<dbReference type="Gene3D" id="3.40.50.300">
    <property type="entry name" value="P-loop containing nucleotide triphosphate hydrolases"/>
    <property type="match status" value="1"/>
</dbReference>
<dbReference type="GO" id="GO:0005524">
    <property type="term" value="F:ATP binding"/>
    <property type="evidence" value="ECO:0007669"/>
    <property type="project" value="UniProtKB-KW"/>
</dbReference>
<evidence type="ECO:0000256" key="1">
    <source>
        <dbReference type="ARBA" id="ARBA00022448"/>
    </source>
</evidence>
<organism evidence="5 6">
    <name type="scientific">Zavarzinia aquatilis</name>
    <dbReference type="NCBI Taxonomy" id="2211142"/>
    <lineage>
        <taxon>Bacteria</taxon>
        <taxon>Pseudomonadati</taxon>
        <taxon>Pseudomonadota</taxon>
        <taxon>Alphaproteobacteria</taxon>
        <taxon>Rhodospirillales</taxon>
        <taxon>Zavarziniaceae</taxon>
        <taxon>Zavarzinia</taxon>
    </lineage>
</organism>
<dbReference type="PROSITE" id="PS50893">
    <property type="entry name" value="ABC_TRANSPORTER_2"/>
    <property type="match status" value="1"/>
</dbReference>
<keyword evidence="1" id="KW-0813">Transport</keyword>
<dbReference type="InterPro" id="IPR027417">
    <property type="entry name" value="P-loop_NTPase"/>
</dbReference>
<keyword evidence="2" id="KW-0547">Nucleotide-binding</keyword>
<sequence>MSGAAGRLDIVGIDKHYGAFHALRDVSLSIGRGEFVTLLGPSGSGKTTLLRILAGFETVTGGQVLLDGRDITSLIPERRDFGLVFQGYALFPHMTVFDNVAYPLRVRRVPRAEIARRVGELLDLVQLSGLAGRRPAALSGGQQQRVALARALVFRPEVLLLDEPMSALDKKLRGDLQQELRDIHRVLGTTFVNVTHDQEEAMHMSDRIAIMNRGVIEQFGTPAALYRRPASRFVADFLGKSNILEGVLEAGAGGPCFRGGGLAFPVPGAGRSHGPVELMIRPEDAALGPAAATGGDVEFTARVCESTYSGDRTLYTLAAPGLDRFLVYSRAGGGAAQDIGATVTVSFPIRECAVIGASSPV</sequence>
<dbReference type="SUPFAM" id="SSF52540">
    <property type="entry name" value="P-loop containing nucleoside triphosphate hydrolases"/>
    <property type="match status" value="1"/>
</dbReference>
<evidence type="ECO:0000313" key="5">
    <source>
        <dbReference type="EMBL" id="PWR25227.1"/>
    </source>
</evidence>
<evidence type="ECO:0000259" key="4">
    <source>
        <dbReference type="PROSITE" id="PS50893"/>
    </source>
</evidence>
<protein>
    <submittedName>
        <fullName evidence="5">Polyamine ABC transporter ATP-binding protein</fullName>
    </submittedName>
</protein>
<dbReference type="InterPro" id="IPR003593">
    <property type="entry name" value="AAA+_ATPase"/>
</dbReference>
<dbReference type="PROSITE" id="PS00211">
    <property type="entry name" value="ABC_TRANSPORTER_1"/>
    <property type="match status" value="1"/>
</dbReference>
<dbReference type="InterPro" id="IPR003439">
    <property type="entry name" value="ABC_transporter-like_ATP-bd"/>
</dbReference>
<dbReference type="Pfam" id="PF00005">
    <property type="entry name" value="ABC_tran"/>
    <property type="match status" value="1"/>
</dbReference>
<evidence type="ECO:0000256" key="3">
    <source>
        <dbReference type="ARBA" id="ARBA00022840"/>
    </source>
</evidence>
<dbReference type="InterPro" id="IPR013611">
    <property type="entry name" value="Transp-assoc_OB_typ2"/>
</dbReference>
<dbReference type="Pfam" id="PF08402">
    <property type="entry name" value="TOBE_2"/>
    <property type="match status" value="1"/>
</dbReference>
<dbReference type="FunFam" id="3.40.50.300:FF:000133">
    <property type="entry name" value="Spermidine/putrescine import ATP-binding protein PotA"/>
    <property type="match status" value="1"/>
</dbReference>
<dbReference type="InterPro" id="IPR008995">
    <property type="entry name" value="Mo/tungstate-bd_C_term_dom"/>
</dbReference>
<proteinExistence type="predicted"/>
<dbReference type="RefSeq" id="WP_109903463.1">
    <property type="nucleotide sequence ID" value="NZ_QGLE01000002.1"/>
</dbReference>
<dbReference type="PANTHER" id="PTHR42781:SF4">
    <property type="entry name" value="SPERMIDINE_PUTRESCINE IMPORT ATP-BINDING PROTEIN POTA"/>
    <property type="match status" value="1"/>
</dbReference>
<keyword evidence="6" id="KW-1185">Reference proteome</keyword>
<dbReference type="GO" id="GO:0022857">
    <property type="term" value="F:transmembrane transporter activity"/>
    <property type="evidence" value="ECO:0007669"/>
    <property type="project" value="InterPro"/>
</dbReference>
<evidence type="ECO:0000256" key="2">
    <source>
        <dbReference type="ARBA" id="ARBA00022741"/>
    </source>
</evidence>
<dbReference type="AlphaFoldDB" id="A0A317EDW2"/>
<dbReference type="GO" id="GO:0016887">
    <property type="term" value="F:ATP hydrolysis activity"/>
    <property type="evidence" value="ECO:0007669"/>
    <property type="project" value="InterPro"/>
</dbReference>
<evidence type="ECO:0000313" key="6">
    <source>
        <dbReference type="Proteomes" id="UP000245461"/>
    </source>
</evidence>
<dbReference type="EMBL" id="QGLE01000002">
    <property type="protein sequence ID" value="PWR25227.1"/>
    <property type="molecule type" value="Genomic_DNA"/>
</dbReference>
<dbReference type="Proteomes" id="UP000245461">
    <property type="component" value="Unassembled WGS sequence"/>
</dbReference>
<dbReference type="InterPro" id="IPR050093">
    <property type="entry name" value="ABC_SmlMolc_Importer"/>
</dbReference>
<dbReference type="PANTHER" id="PTHR42781">
    <property type="entry name" value="SPERMIDINE/PUTRESCINE IMPORT ATP-BINDING PROTEIN POTA"/>
    <property type="match status" value="1"/>
</dbReference>
<reference evidence="5 6" key="1">
    <citation type="submission" date="2018-05" db="EMBL/GenBank/DDBJ databases">
        <title>Zavarzinia sp. HR-AS.</title>
        <authorList>
            <person name="Lee Y."/>
            <person name="Jeon C.O."/>
        </authorList>
    </citation>
    <scope>NUCLEOTIDE SEQUENCE [LARGE SCALE GENOMIC DNA]</scope>
    <source>
        <strain evidence="5 6">HR-AS</strain>
    </source>
</reference>
<dbReference type="OrthoDB" id="9802264at2"/>
<dbReference type="SMART" id="SM00382">
    <property type="entry name" value="AAA"/>
    <property type="match status" value="1"/>
</dbReference>
<feature type="domain" description="ABC transporter" evidence="4">
    <location>
        <begin position="8"/>
        <end position="238"/>
    </location>
</feature>
<dbReference type="SUPFAM" id="SSF50331">
    <property type="entry name" value="MOP-like"/>
    <property type="match status" value="1"/>
</dbReference>
<comment type="caution">
    <text evidence="5">The sequence shown here is derived from an EMBL/GenBank/DDBJ whole genome shotgun (WGS) entry which is preliminary data.</text>
</comment>
<dbReference type="GO" id="GO:0043190">
    <property type="term" value="C:ATP-binding cassette (ABC) transporter complex"/>
    <property type="evidence" value="ECO:0007669"/>
    <property type="project" value="InterPro"/>
</dbReference>
<dbReference type="InterPro" id="IPR017871">
    <property type="entry name" value="ABC_transporter-like_CS"/>
</dbReference>